<dbReference type="AlphaFoldDB" id="A0AAD6C6F5"/>
<dbReference type="EMBL" id="JAPVEA010000005">
    <property type="protein sequence ID" value="KAJ5453662.1"/>
    <property type="molecule type" value="Genomic_DNA"/>
</dbReference>
<dbReference type="RefSeq" id="XP_056766618.1">
    <property type="nucleotide sequence ID" value="XM_056908000.1"/>
</dbReference>
<dbReference type="GeneID" id="81598243"/>
<reference evidence="1" key="1">
    <citation type="submission" date="2022-12" db="EMBL/GenBank/DDBJ databases">
        <authorList>
            <person name="Petersen C."/>
        </authorList>
    </citation>
    <scope>NUCLEOTIDE SEQUENCE</scope>
    <source>
        <strain evidence="1">IBT 16125</strain>
    </source>
</reference>
<organism evidence="1 2">
    <name type="scientific">Penicillium daleae</name>
    <dbReference type="NCBI Taxonomy" id="63821"/>
    <lineage>
        <taxon>Eukaryota</taxon>
        <taxon>Fungi</taxon>
        <taxon>Dikarya</taxon>
        <taxon>Ascomycota</taxon>
        <taxon>Pezizomycotina</taxon>
        <taxon>Eurotiomycetes</taxon>
        <taxon>Eurotiomycetidae</taxon>
        <taxon>Eurotiales</taxon>
        <taxon>Aspergillaceae</taxon>
        <taxon>Penicillium</taxon>
    </lineage>
</organism>
<keyword evidence="2" id="KW-1185">Reference proteome</keyword>
<name>A0AAD6C6F5_9EURO</name>
<gene>
    <name evidence="1" type="ORF">N7458_004618</name>
</gene>
<sequence>MNRNRYQHVGNIYLNSESSAKNVGYPSHSVTQSLNLLTDVIANVFFGLQIHLRDFFRLSKTPPLCEVI</sequence>
<evidence type="ECO:0000313" key="1">
    <source>
        <dbReference type="EMBL" id="KAJ5453662.1"/>
    </source>
</evidence>
<dbReference type="Proteomes" id="UP001213681">
    <property type="component" value="Unassembled WGS sequence"/>
</dbReference>
<accession>A0AAD6C6F5</accession>
<comment type="caution">
    <text evidence="1">The sequence shown here is derived from an EMBL/GenBank/DDBJ whole genome shotgun (WGS) entry which is preliminary data.</text>
</comment>
<protein>
    <submittedName>
        <fullName evidence="1">Uncharacterized protein</fullName>
    </submittedName>
</protein>
<evidence type="ECO:0000313" key="2">
    <source>
        <dbReference type="Proteomes" id="UP001213681"/>
    </source>
</evidence>
<proteinExistence type="predicted"/>
<reference evidence="1" key="2">
    <citation type="journal article" date="2023" name="IMA Fungus">
        <title>Comparative genomic study of the Penicillium genus elucidates a diverse pangenome and 15 lateral gene transfer events.</title>
        <authorList>
            <person name="Petersen C."/>
            <person name="Sorensen T."/>
            <person name="Nielsen M.R."/>
            <person name="Sondergaard T.E."/>
            <person name="Sorensen J.L."/>
            <person name="Fitzpatrick D.A."/>
            <person name="Frisvad J.C."/>
            <person name="Nielsen K.L."/>
        </authorList>
    </citation>
    <scope>NUCLEOTIDE SEQUENCE</scope>
    <source>
        <strain evidence="1">IBT 16125</strain>
    </source>
</reference>